<keyword evidence="2" id="KW-1185">Reference proteome</keyword>
<dbReference type="EMBL" id="JAYGIE010000121">
    <property type="protein sequence ID" value="MEA5480382.1"/>
    <property type="molecule type" value="Genomic_DNA"/>
</dbReference>
<dbReference type="RefSeq" id="WP_323263386.1">
    <property type="nucleotide sequence ID" value="NZ_JAYGIE010000121.1"/>
</dbReference>
<sequence length="97" mass="11099">MHDLLGAYQRLDRIYQLYIKSAFPLRYRSLAEERDRRLDYLSNPNNPILSIPPLVEPVPIYPSSDMNLSAAANQLPPEYRGLADLAQPIFDDPSINL</sequence>
<reference evidence="1 2" key="1">
    <citation type="submission" date="2023-12" db="EMBL/GenBank/DDBJ databases">
        <title>Baltic Sea Cyanobacteria.</title>
        <authorList>
            <person name="Delbaje E."/>
            <person name="Fewer D.P."/>
            <person name="Shishido T.K."/>
        </authorList>
    </citation>
    <scope>NUCLEOTIDE SEQUENCE [LARGE SCALE GENOMIC DNA]</scope>
    <source>
        <strain evidence="1 2">UHCC 0370</strain>
    </source>
</reference>
<dbReference type="Proteomes" id="UP001301388">
    <property type="component" value="Unassembled WGS sequence"/>
</dbReference>
<accession>A0ABU5TPW6</accession>
<evidence type="ECO:0000313" key="2">
    <source>
        <dbReference type="Proteomes" id="UP001301388"/>
    </source>
</evidence>
<name>A0ABU5TPW6_9CYAN</name>
<protein>
    <submittedName>
        <fullName evidence="1">Uncharacterized protein</fullName>
    </submittedName>
</protein>
<evidence type="ECO:0000313" key="1">
    <source>
        <dbReference type="EMBL" id="MEA5480382.1"/>
    </source>
</evidence>
<gene>
    <name evidence="1" type="ORF">VB774_22340</name>
</gene>
<proteinExistence type="predicted"/>
<comment type="caution">
    <text evidence="1">The sequence shown here is derived from an EMBL/GenBank/DDBJ whole genome shotgun (WGS) entry which is preliminary data.</text>
</comment>
<organism evidence="1 2">
    <name type="scientific">Pseudanabaena galeata UHCC 0370</name>
    <dbReference type="NCBI Taxonomy" id="3110310"/>
    <lineage>
        <taxon>Bacteria</taxon>
        <taxon>Bacillati</taxon>
        <taxon>Cyanobacteriota</taxon>
        <taxon>Cyanophyceae</taxon>
        <taxon>Pseudanabaenales</taxon>
        <taxon>Pseudanabaenaceae</taxon>
        <taxon>Pseudanabaena</taxon>
    </lineage>
</organism>